<dbReference type="InterPro" id="IPR000572">
    <property type="entry name" value="OxRdtase_Mopterin-bd_dom"/>
</dbReference>
<evidence type="ECO:0000313" key="3">
    <source>
        <dbReference type="EMBL" id="MFC3457169.1"/>
    </source>
</evidence>
<reference evidence="4" key="1">
    <citation type="journal article" date="2019" name="Int. J. Syst. Evol. Microbiol.">
        <title>The Global Catalogue of Microorganisms (GCM) 10K type strain sequencing project: providing services to taxonomists for standard genome sequencing and annotation.</title>
        <authorList>
            <consortium name="The Broad Institute Genomics Platform"/>
            <consortium name="The Broad Institute Genome Sequencing Center for Infectious Disease"/>
            <person name="Wu L."/>
            <person name="Ma J."/>
        </authorList>
    </citation>
    <scope>NUCLEOTIDE SEQUENCE [LARGE SCALE GENOMIC DNA]</scope>
    <source>
        <strain evidence="4">CCM 7480</strain>
    </source>
</reference>
<sequence>MRSAAHALLLPLLLAAGLAAAQEAVLEVKVGSGAPRRLGQAELAALPQTELVEARSVGSGARAEKAEVRWRGVLLRDVLDAAGIQDLDRYALRHSGVVARATDNYAALFSWGELYNAGGGDNVLVITAMNGKPLPASEGPYALRSLGDTRSGPRHVKWLNRVEVFTVPK</sequence>
<dbReference type="RefSeq" id="WP_312553410.1">
    <property type="nucleotide sequence ID" value="NZ_JBHRVV010000001.1"/>
</dbReference>
<organism evidence="3 4">
    <name type="scientific">Massilia haematophila</name>
    <dbReference type="NCBI Taxonomy" id="457923"/>
    <lineage>
        <taxon>Bacteria</taxon>
        <taxon>Pseudomonadati</taxon>
        <taxon>Pseudomonadota</taxon>
        <taxon>Betaproteobacteria</taxon>
        <taxon>Burkholderiales</taxon>
        <taxon>Oxalobacteraceae</taxon>
        <taxon>Telluria group</taxon>
        <taxon>Massilia</taxon>
    </lineage>
</organism>
<protein>
    <submittedName>
        <fullName evidence="3">Molybdopterin-dependent oxidoreductase</fullName>
    </submittedName>
</protein>
<dbReference type="Pfam" id="PF00174">
    <property type="entry name" value="Oxidored_molyb"/>
    <property type="match status" value="1"/>
</dbReference>
<gene>
    <name evidence="3" type="ORF">ACFOPH_02740</name>
</gene>
<dbReference type="SUPFAM" id="SSF56524">
    <property type="entry name" value="Oxidoreductase molybdopterin-binding domain"/>
    <property type="match status" value="1"/>
</dbReference>
<dbReference type="EMBL" id="JBHRVV010000001">
    <property type="protein sequence ID" value="MFC3457169.1"/>
    <property type="molecule type" value="Genomic_DNA"/>
</dbReference>
<evidence type="ECO:0000259" key="2">
    <source>
        <dbReference type="Pfam" id="PF00174"/>
    </source>
</evidence>
<feature type="domain" description="Oxidoreductase molybdopterin-binding" evidence="2">
    <location>
        <begin position="26"/>
        <end position="166"/>
    </location>
</feature>
<evidence type="ECO:0000313" key="4">
    <source>
        <dbReference type="Proteomes" id="UP001595665"/>
    </source>
</evidence>
<keyword evidence="4" id="KW-1185">Reference proteome</keyword>
<comment type="caution">
    <text evidence="3">The sequence shown here is derived from an EMBL/GenBank/DDBJ whole genome shotgun (WGS) entry which is preliminary data.</text>
</comment>
<proteinExistence type="predicted"/>
<keyword evidence="1" id="KW-0732">Signal</keyword>
<feature type="chain" id="PRO_5046241179" evidence="1">
    <location>
        <begin position="22"/>
        <end position="169"/>
    </location>
</feature>
<evidence type="ECO:0000256" key="1">
    <source>
        <dbReference type="SAM" id="SignalP"/>
    </source>
</evidence>
<dbReference type="InterPro" id="IPR036374">
    <property type="entry name" value="OxRdtase_Mopterin-bd_sf"/>
</dbReference>
<accession>A0ABV7PGV5</accession>
<dbReference type="Proteomes" id="UP001595665">
    <property type="component" value="Unassembled WGS sequence"/>
</dbReference>
<feature type="signal peptide" evidence="1">
    <location>
        <begin position="1"/>
        <end position="21"/>
    </location>
</feature>
<name>A0ABV7PGV5_9BURK</name>
<dbReference type="Gene3D" id="3.90.420.10">
    <property type="entry name" value="Oxidoreductase, molybdopterin-binding domain"/>
    <property type="match status" value="1"/>
</dbReference>